<dbReference type="AlphaFoldDB" id="A0AAD3CZL0"/>
<feature type="compositionally biased region" description="Polar residues" evidence="1">
    <location>
        <begin position="281"/>
        <end position="293"/>
    </location>
</feature>
<reference evidence="2 3" key="1">
    <citation type="journal article" date="2021" name="Sci. Rep.">
        <title>The genome of the diatom Chaetoceros tenuissimus carries an ancient integrated fragment of an extant virus.</title>
        <authorList>
            <person name="Hongo Y."/>
            <person name="Kimura K."/>
            <person name="Takaki Y."/>
            <person name="Yoshida Y."/>
            <person name="Baba S."/>
            <person name="Kobayashi G."/>
            <person name="Nagasaki K."/>
            <person name="Hano T."/>
            <person name="Tomaru Y."/>
        </authorList>
    </citation>
    <scope>NUCLEOTIDE SEQUENCE [LARGE SCALE GENOMIC DNA]</scope>
    <source>
        <strain evidence="2 3">NIES-3715</strain>
    </source>
</reference>
<feature type="compositionally biased region" description="Polar residues" evidence="1">
    <location>
        <begin position="66"/>
        <end position="86"/>
    </location>
</feature>
<feature type="compositionally biased region" description="Low complexity" evidence="1">
    <location>
        <begin position="257"/>
        <end position="280"/>
    </location>
</feature>
<feature type="compositionally biased region" description="Basic residues" evidence="1">
    <location>
        <begin position="315"/>
        <end position="327"/>
    </location>
</feature>
<gene>
    <name evidence="2" type="ORF">CTEN210_09950</name>
</gene>
<comment type="caution">
    <text evidence="2">The sequence shown here is derived from an EMBL/GenBank/DDBJ whole genome shotgun (WGS) entry which is preliminary data.</text>
</comment>
<feature type="compositionally biased region" description="Polar residues" evidence="1">
    <location>
        <begin position="172"/>
        <end position="185"/>
    </location>
</feature>
<feature type="region of interest" description="Disordered" evidence="1">
    <location>
        <begin position="49"/>
        <end position="94"/>
    </location>
</feature>
<dbReference type="EMBL" id="BLLK01000047">
    <property type="protein sequence ID" value="GFH53474.1"/>
    <property type="molecule type" value="Genomic_DNA"/>
</dbReference>
<feature type="compositionally biased region" description="Basic residues" evidence="1">
    <location>
        <begin position="160"/>
        <end position="169"/>
    </location>
</feature>
<evidence type="ECO:0000256" key="1">
    <source>
        <dbReference type="SAM" id="MobiDB-lite"/>
    </source>
</evidence>
<feature type="compositionally biased region" description="Polar residues" evidence="1">
    <location>
        <begin position="329"/>
        <end position="342"/>
    </location>
</feature>
<feature type="region of interest" description="Disordered" evidence="1">
    <location>
        <begin position="160"/>
        <end position="185"/>
    </location>
</feature>
<feature type="region of interest" description="Disordered" evidence="1">
    <location>
        <begin position="220"/>
        <end position="295"/>
    </location>
</feature>
<keyword evidence="3" id="KW-1185">Reference proteome</keyword>
<accession>A0AAD3CZL0</accession>
<sequence>MPPSSSTPQQKPPSSGSFMSPSCCFTCDDFDLGELLSWTGLTDITEETADTNSDIEWQPENKSDNDTVTGTPLYKSKSSITQSRNNKYAPVEPKRSNSFSIKKRFHKVRVYNQQQPQHPPPVIALSRSSFSYGSVSSAESALENTEVDRHQDERRIQRKKKMTAHKACSKHNPCNSKTESTPCRNASGNSTVGNYSSCGEIDFAARHEQLINALFEDAKHRSESRIPATPPPHASDIAMTPPRTPSSRKIYKSEIETPSAVMSTSASSRYSRRSSTSHNSDLLSPSSHQFQRNIKTRRKSVVCTLSAMRQYQNKQMHKRKDSRRHRNGSVASSLCSTPCRTNEDSSFTSFSTLQSRGDTAHSFLHSQCNLQKDSGKGVDPGSSITAKGKENAMAKLIEKMDLLAEVDQEGTFSNAVLTRVPGKNMTAARREINFDNSDPCMKEGFIETRSMLAVKMGFMSLKYGIIVHWNEATGLAELIVLRKMCSDSFMKVKQSQKGKSWRKRMRKMSATAAMKDAPTITSPQSMDIGGSSDSVFDELQIETAETL</sequence>
<proteinExistence type="predicted"/>
<name>A0AAD3CZL0_9STRA</name>
<evidence type="ECO:0000313" key="2">
    <source>
        <dbReference type="EMBL" id="GFH53474.1"/>
    </source>
</evidence>
<evidence type="ECO:0000313" key="3">
    <source>
        <dbReference type="Proteomes" id="UP001054902"/>
    </source>
</evidence>
<organism evidence="2 3">
    <name type="scientific">Chaetoceros tenuissimus</name>
    <dbReference type="NCBI Taxonomy" id="426638"/>
    <lineage>
        <taxon>Eukaryota</taxon>
        <taxon>Sar</taxon>
        <taxon>Stramenopiles</taxon>
        <taxon>Ochrophyta</taxon>
        <taxon>Bacillariophyta</taxon>
        <taxon>Coscinodiscophyceae</taxon>
        <taxon>Chaetocerotophycidae</taxon>
        <taxon>Chaetocerotales</taxon>
        <taxon>Chaetocerotaceae</taxon>
        <taxon>Chaetoceros</taxon>
    </lineage>
</organism>
<protein>
    <submittedName>
        <fullName evidence="2">Uncharacterized protein</fullName>
    </submittedName>
</protein>
<dbReference type="Proteomes" id="UP001054902">
    <property type="component" value="Unassembled WGS sequence"/>
</dbReference>
<feature type="region of interest" description="Disordered" evidence="1">
    <location>
        <begin position="312"/>
        <end position="342"/>
    </location>
</feature>